<organism evidence="8 9">
    <name type="scientific">Flavivirga jejuensis</name>
    <dbReference type="NCBI Taxonomy" id="870487"/>
    <lineage>
        <taxon>Bacteria</taxon>
        <taxon>Pseudomonadati</taxon>
        <taxon>Bacteroidota</taxon>
        <taxon>Flavobacteriia</taxon>
        <taxon>Flavobacteriales</taxon>
        <taxon>Flavobacteriaceae</taxon>
        <taxon>Flavivirga</taxon>
    </lineage>
</organism>
<dbReference type="PROSITE" id="PS01131">
    <property type="entry name" value="RRNA_A_DIMETH"/>
    <property type="match status" value="1"/>
</dbReference>
<evidence type="ECO:0000256" key="1">
    <source>
        <dbReference type="ARBA" id="ARBA00022490"/>
    </source>
</evidence>
<dbReference type="PROSITE" id="PS00092">
    <property type="entry name" value="N6_MTASE"/>
    <property type="match status" value="1"/>
</dbReference>
<dbReference type="InterPro" id="IPR029063">
    <property type="entry name" value="SAM-dependent_MTases_sf"/>
</dbReference>
<evidence type="ECO:0000256" key="4">
    <source>
        <dbReference type="ARBA" id="ARBA00022691"/>
    </source>
</evidence>
<comment type="subcellular location">
    <subcellularLocation>
        <location evidence="6">Cytoplasm</location>
    </subcellularLocation>
</comment>
<protein>
    <recommendedName>
        <fullName evidence="6">tRNA1(Val) (adenine(37)-N6)-methyltransferase</fullName>
        <ecNumber evidence="6">2.1.1.223</ecNumber>
    </recommendedName>
    <alternativeName>
        <fullName evidence="6">tRNA m6A37 methyltransferase</fullName>
    </alternativeName>
</protein>
<evidence type="ECO:0000313" key="9">
    <source>
        <dbReference type="Proteomes" id="UP001176806"/>
    </source>
</evidence>
<dbReference type="GO" id="GO:0008168">
    <property type="term" value="F:methyltransferase activity"/>
    <property type="evidence" value="ECO:0007669"/>
    <property type="project" value="UniProtKB-KW"/>
</dbReference>
<reference evidence="8" key="1">
    <citation type="submission" date="2023-07" db="EMBL/GenBank/DDBJ databases">
        <title>Two novel species in the genus Flavivirga.</title>
        <authorList>
            <person name="Kwon K."/>
        </authorList>
    </citation>
    <scope>NUCLEOTIDE SEQUENCE</scope>
    <source>
        <strain evidence="8">KACC 14158</strain>
    </source>
</reference>
<keyword evidence="9" id="KW-1185">Reference proteome</keyword>
<sequence>MSKKPFVFKQFSVNQEQCAMKIGTDSVLLGAWASIKNNPFSILDIGAGTGVLSLMLAQRSHAEVIDALEIDDSAYEQCVDNFEQSPWGDRLFCYHAALEEFVDEIEDKYDLIISNPPFFSPSLASPSLPEEEELMSNARKTARFYDAMPFNHLIESVSKLLSEDGIFSVIIPFKEEEKFIDLASKSKLTPNSILHIKGTPTSEVKRSLIEFSFANKQKSVIKMNDLVIETSRHQYTKNYINLTKDFYLKM</sequence>
<dbReference type="InterPro" id="IPR022882">
    <property type="entry name" value="tRNA_adenine-N6_MeTrfase"/>
</dbReference>
<evidence type="ECO:0000256" key="2">
    <source>
        <dbReference type="ARBA" id="ARBA00022603"/>
    </source>
</evidence>
<evidence type="ECO:0000256" key="3">
    <source>
        <dbReference type="ARBA" id="ARBA00022679"/>
    </source>
</evidence>
<keyword evidence="3 6" id="KW-0808">Transferase</keyword>
<dbReference type="HAMAP" id="MF_01872">
    <property type="entry name" value="tRNA_methyltr_YfiC"/>
    <property type="match status" value="1"/>
</dbReference>
<gene>
    <name evidence="8" type="ORF">Q4Q40_02040</name>
</gene>
<evidence type="ECO:0000259" key="7">
    <source>
        <dbReference type="Pfam" id="PF05175"/>
    </source>
</evidence>
<proteinExistence type="inferred from homology"/>
<name>A0ABT8WIJ5_9FLAO</name>
<evidence type="ECO:0000256" key="5">
    <source>
        <dbReference type="ARBA" id="ARBA00022694"/>
    </source>
</evidence>
<comment type="caution">
    <text evidence="8">The sequence shown here is derived from an EMBL/GenBank/DDBJ whole genome shotgun (WGS) entry which is preliminary data.</text>
</comment>
<dbReference type="EMBL" id="JAUOEL010000001">
    <property type="protein sequence ID" value="MDO5972952.1"/>
    <property type="molecule type" value="Genomic_DNA"/>
</dbReference>
<dbReference type="PANTHER" id="PTHR47739">
    <property type="entry name" value="TRNA1(VAL) (ADENINE(37)-N6)-METHYLTRANSFERASE"/>
    <property type="match status" value="1"/>
</dbReference>
<keyword evidence="2 6" id="KW-0489">Methyltransferase</keyword>
<comment type="similarity">
    <text evidence="6">Belongs to the methyltransferase superfamily. tRNA (adenine-N(6)-)-methyltransferase family.</text>
</comment>
<evidence type="ECO:0000313" key="8">
    <source>
        <dbReference type="EMBL" id="MDO5972952.1"/>
    </source>
</evidence>
<evidence type="ECO:0000256" key="6">
    <source>
        <dbReference type="HAMAP-Rule" id="MF_01872"/>
    </source>
</evidence>
<keyword evidence="4 6" id="KW-0949">S-adenosyl-L-methionine</keyword>
<dbReference type="InterPro" id="IPR020596">
    <property type="entry name" value="rRNA_Ade_Mease_Trfase_CS"/>
</dbReference>
<dbReference type="InterPro" id="IPR050210">
    <property type="entry name" value="tRNA_Adenine-N(6)_MTase"/>
</dbReference>
<comment type="catalytic activity">
    <reaction evidence="6">
        <text>adenosine(37) in tRNA1(Val) + S-adenosyl-L-methionine = N(6)-methyladenosine(37) in tRNA1(Val) + S-adenosyl-L-homocysteine + H(+)</text>
        <dbReference type="Rhea" id="RHEA:43160"/>
        <dbReference type="Rhea" id="RHEA-COMP:10369"/>
        <dbReference type="Rhea" id="RHEA-COMP:10370"/>
        <dbReference type="ChEBI" id="CHEBI:15378"/>
        <dbReference type="ChEBI" id="CHEBI:57856"/>
        <dbReference type="ChEBI" id="CHEBI:59789"/>
        <dbReference type="ChEBI" id="CHEBI:74411"/>
        <dbReference type="ChEBI" id="CHEBI:74449"/>
        <dbReference type="EC" id="2.1.1.223"/>
    </reaction>
</comment>
<dbReference type="Proteomes" id="UP001176806">
    <property type="component" value="Unassembled WGS sequence"/>
</dbReference>
<dbReference type="InterPro" id="IPR002052">
    <property type="entry name" value="DNA_methylase_N6_adenine_CS"/>
</dbReference>
<dbReference type="EC" id="2.1.1.223" evidence="6"/>
<dbReference type="PANTHER" id="PTHR47739:SF1">
    <property type="entry name" value="TRNA1(VAL) (ADENINE(37)-N6)-METHYLTRANSFERASE"/>
    <property type="match status" value="1"/>
</dbReference>
<comment type="function">
    <text evidence="6">Specifically methylates the adenine in position 37 of tRNA(1)(Val) (anticodon cmo5UAC).</text>
</comment>
<dbReference type="CDD" id="cd02440">
    <property type="entry name" value="AdoMet_MTases"/>
    <property type="match status" value="1"/>
</dbReference>
<dbReference type="GO" id="GO:0032259">
    <property type="term" value="P:methylation"/>
    <property type="evidence" value="ECO:0007669"/>
    <property type="project" value="UniProtKB-KW"/>
</dbReference>
<dbReference type="Pfam" id="PF05175">
    <property type="entry name" value="MTS"/>
    <property type="match status" value="1"/>
</dbReference>
<accession>A0ABT8WIJ5</accession>
<keyword evidence="1 6" id="KW-0963">Cytoplasm</keyword>
<dbReference type="SUPFAM" id="SSF53335">
    <property type="entry name" value="S-adenosyl-L-methionine-dependent methyltransferases"/>
    <property type="match status" value="1"/>
</dbReference>
<dbReference type="RefSeq" id="WP_303300009.1">
    <property type="nucleotide sequence ID" value="NZ_BAABDA010000042.1"/>
</dbReference>
<dbReference type="PRINTS" id="PR00507">
    <property type="entry name" value="N12N6MTFRASE"/>
</dbReference>
<dbReference type="Gene3D" id="3.40.50.150">
    <property type="entry name" value="Vaccinia Virus protein VP39"/>
    <property type="match status" value="1"/>
</dbReference>
<dbReference type="InterPro" id="IPR007848">
    <property type="entry name" value="Small_mtfrase_dom"/>
</dbReference>
<keyword evidence="5 6" id="KW-0819">tRNA processing</keyword>
<feature type="domain" description="Methyltransferase small" evidence="7">
    <location>
        <begin position="41"/>
        <end position="122"/>
    </location>
</feature>